<dbReference type="EMBL" id="MSFO01000003">
    <property type="protein sequence ID" value="PLB50085.1"/>
    <property type="molecule type" value="Genomic_DNA"/>
</dbReference>
<comment type="caution">
    <text evidence="1">The sequence shown here is derived from an EMBL/GenBank/DDBJ whole genome shotgun (WGS) entry which is preliminary data.</text>
</comment>
<organism evidence="1 2">
    <name type="scientific">Aspergillus steynii IBT 23096</name>
    <dbReference type="NCBI Taxonomy" id="1392250"/>
    <lineage>
        <taxon>Eukaryota</taxon>
        <taxon>Fungi</taxon>
        <taxon>Dikarya</taxon>
        <taxon>Ascomycota</taxon>
        <taxon>Pezizomycotina</taxon>
        <taxon>Eurotiomycetes</taxon>
        <taxon>Eurotiomycetidae</taxon>
        <taxon>Eurotiales</taxon>
        <taxon>Aspergillaceae</taxon>
        <taxon>Aspergillus</taxon>
        <taxon>Aspergillus subgen. Circumdati</taxon>
    </lineage>
</organism>
<dbReference type="OrthoDB" id="4316405at2759"/>
<proteinExistence type="predicted"/>
<evidence type="ECO:0000313" key="1">
    <source>
        <dbReference type="EMBL" id="PLB50085.1"/>
    </source>
</evidence>
<gene>
    <name evidence="1" type="ORF">P170DRAFT_473660</name>
</gene>
<keyword evidence="2" id="KW-1185">Reference proteome</keyword>
<dbReference type="Proteomes" id="UP000234275">
    <property type="component" value="Unassembled WGS sequence"/>
</dbReference>
<dbReference type="AlphaFoldDB" id="A0A2I2GB49"/>
<name>A0A2I2GB49_9EURO</name>
<dbReference type="GeneID" id="36560770"/>
<protein>
    <submittedName>
        <fullName evidence="1">Uncharacterized protein</fullName>
    </submittedName>
</protein>
<accession>A0A2I2GB49</accession>
<sequence length="175" mass="20225">MDKEKDAAVSREDGRYQRLFSALNDQLVKWRSDEKSYAKIKGYDTMMKPLTNRVVQLRIEDGQRFMLQYFSRDDGLGLGLKDKLVKYKEDPRVPGGPDYERVDLGKTWESHEEDVKKAISKAMNGNVQIKSFKDFEAWVTDYGNPDGRFAEATKANPTHFRTLQMWKAIGDSKTC</sequence>
<dbReference type="RefSeq" id="XP_024705387.1">
    <property type="nucleotide sequence ID" value="XM_024853072.1"/>
</dbReference>
<dbReference type="VEuPathDB" id="FungiDB:P170DRAFT_473660"/>
<reference evidence="1 2" key="1">
    <citation type="submission" date="2016-12" db="EMBL/GenBank/DDBJ databases">
        <title>The genomes of Aspergillus section Nigri reveals drivers in fungal speciation.</title>
        <authorList>
            <consortium name="DOE Joint Genome Institute"/>
            <person name="Vesth T.C."/>
            <person name="Nybo J."/>
            <person name="Theobald S."/>
            <person name="Brandl J."/>
            <person name="Frisvad J.C."/>
            <person name="Nielsen K.F."/>
            <person name="Lyhne E.K."/>
            <person name="Kogle M.E."/>
            <person name="Kuo A."/>
            <person name="Riley R."/>
            <person name="Clum A."/>
            <person name="Nolan M."/>
            <person name="Lipzen A."/>
            <person name="Salamov A."/>
            <person name="Henrissat B."/>
            <person name="Wiebenga A."/>
            <person name="De Vries R.P."/>
            <person name="Grigoriev I.V."/>
            <person name="Mortensen U.H."/>
            <person name="Andersen M.R."/>
            <person name="Baker S.E."/>
        </authorList>
    </citation>
    <scope>NUCLEOTIDE SEQUENCE [LARGE SCALE GENOMIC DNA]</scope>
    <source>
        <strain evidence="1 2">IBT 23096</strain>
    </source>
</reference>
<evidence type="ECO:0000313" key="2">
    <source>
        <dbReference type="Proteomes" id="UP000234275"/>
    </source>
</evidence>